<dbReference type="Ensembl" id="ENSMUNT00000031820.1">
    <property type="protein sequence ID" value="ENSMUNP00000023817.1"/>
    <property type="gene ID" value="ENSMUNG00000020530.1"/>
</dbReference>
<keyword evidence="2" id="KW-1185">Reference proteome</keyword>
<dbReference type="PANTHER" id="PTHR31543">
    <property type="entry name" value="DYNEIN REGULATORY COMPLEX SUBUNIT 4"/>
    <property type="match status" value="1"/>
</dbReference>
<accession>A0A8V5GXC0</accession>
<reference evidence="1" key="2">
    <citation type="submission" date="2025-08" db="UniProtKB">
        <authorList>
            <consortium name="Ensembl"/>
        </authorList>
    </citation>
    <scope>IDENTIFICATION</scope>
</reference>
<dbReference type="Proteomes" id="UP000694405">
    <property type="component" value="Unassembled WGS sequence"/>
</dbReference>
<gene>
    <name evidence="1" type="primary">LOC117438282</name>
</gene>
<dbReference type="GeneID" id="117438282"/>
<dbReference type="AlphaFoldDB" id="A0A8V5GXC0"/>
<reference evidence="1" key="3">
    <citation type="submission" date="2025-09" db="UniProtKB">
        <authorList>
            <consortium name="Ensembl"/>
        </authorList>
    </citation>
    <scope>IDENTIFICATION</scope>
</reference>
<dbReference type="GO" id="GO:0031267">
    <property type="term" value="F:small GTPase binding"/>
    <property type="evidence" value="ECO:0007669"/>
    <property type="project" value="InterPro"/>
</dbReference>
<evidence type="ECO:0000313" key="1">
    <source>
        <dbReference type="Ensembl" id="ENSMUNP00000023817.1"/>
    </source>
</evidence>
<dbReference type="GO" id="GO:0008017">
    <property type="term" value="F:microtubule binding"/>
    <property type="evidence" value="ECO:0007669"/>
    <property type="project" value="InterPro"/>
</dbReference>
<dbReference type="InterPro" id="IPR039308">
    <property type="entry name" value="GAS8"/>
</dbReference>
<dbReference type="OrthoDB" id="767661at2759"/>
<reference evidence="1" key="1">
    <citation type="submission" date="2020-03" db="EMBL/GenBank/DDBJ databases">
        <title>Melopsittacus undulatus (budgerigar) genome, bMelUnd1, maternal haplotype with Z.</title>
        <authorList>
            <person name="Gedman G."/>
            <person name="Mountcastle J."/>
            <person name="Haase B."/>
            <person name="Formenti G."/>
            <person name="Wright T."/>
            <person name="Apodaca J."/>
            <person name="Pelan S."/>
            <person name="Chow W."/>
            <person name="Rhie A."/>
            <person name="Howe K."/>
            <person name="Fedrigo O."/>
            <person name="Jarvis E.D."/>
        </authorList>
    </citation>
    <scope>NUCLEOTIDE SEQUENCE [LARGE SCALE GENOMIC DNA]</scope>
</reference>
<name>A0A8V5GXC0_MELUD</name>
<protein>
    <submittedName>
        <fullName evidence="1">Uncharacterized protein</fullName>
    </submittedName>
</protein>
<sequence>MAPKKNVGKKGNVSKSPAVVDALFPTSMSKEELEKHIVHLREELDWEQEEHNYFQLEHDMMHTLWEITCWQLEEKRAELCNKDWEVEEQHQVEIKVYKQKVKHLLYKHQENLTELTAESILYMKLAQGMELQKDKFSLKVKLVRNGF</sequence>
<dbReference type="GO" id="GO:0005874">
    <property type="term" value="C:microtubule"/>
    <property type="evidence" value="ECO:0007669"/>
    <property type="project" value="TreeGrafter"/>
</dbReference>
<dbReference type="PANTHER" id="PTHR31543:SF0">
    <property type="entry name" value="DYNEIN REGULATORY COMPLEX SUBUNIT 4"/>
    <property type="match status" value="1"/>
</dbReference>
<organism evidence="1 2">
    <name type="scientific">Melopsittacus undulatus</name>
    <name type="common">Budgerigar</name>
    <name type="synonym">Psittacus undulatus</name>
    <dbReference type="NCBI Taxonomy" id="13146"/>
    <lineage>
        <taxon>Eukaryota</taxon>
        <taxon>Metazoa</taxon>
        <taxon>Chordata</taxon>
        <taxon>Craniata</taxon>
        <taxon>Vertebrata</taxon>
        <taxon>Euteleostomi</taxon>
        <taxon>Archelosauria</taxon>
        <taxon>Archosauria</taxon>
        <taxon>Dinosauria</taxon>
        <taxon>Saurischia</taxon>
        <taxon>Theropoda</taxon>
        <taxon>Coelurosauria</taxon>
        <taxon>Aves</taxon>
        <taxon>Neognathae</taxon>
        <taxon>Neoaves</taxon>
        <taxon>Telluraves</taxon>
        <taxon>Australaves</taxon>
        <taxon>Psittaciformes</taxon>
        <taxon>Psittaculidae</taxon>
        <taxon>Melopsittacus</taxon>
    </lineage>
</organism>
<evidence type="ECO:0000313" key="2">
    <source>
        <dbReference type="Proteomes" id="UP000694405"/>
    </source>
</evidence>
<proteinExistence type="predicted"/>
<dbReference type="RefSeq" id="XP_033929705.1">
    <property type="nucleotide sequence ID" value="XM_034073814.1"/>
</dbReference>
<dbReference type="GO" id="GO:0030317">
    <property type="term" value="P:flagellated sperm motility"/>
    <property type="evidence" value="ECO:0007669"/>
    <property type="project" value="TreeGrafter"/>
</dbReference>
<dbReference type="GO" id="GO:0005794">
    <property type="term" value="C:Golgi apparatus"/>
    <property type="evidence" value="ECO:0007669"/>
    <property type="project" value="TreeGrafter"/>
</dbReference>